<feature type="domain" description="N-acetyltransferase" evidence="1">
    <location>
        <begin position="81"/>
        <end position="241"/>
    </location>
</feature>
<dbReference type="PROSITE" id="PS51186">
    <property type="entry name" value="GNAT"/>
    <property type="match status" value="1"/>
</dbReference>
<sequence length="247" mass="27535">MAKPSFTIAALQPADVPRVARIGADSFQGDRHTEMKALGREPYDHEATMCEIVPGFLRHPRLVCLKAVDDMSGDIMGYCIWGFRGFGPDEMPHVTGRTQPNELPATRANEDLPQLDDLSTDDPIKRLNAITDAHMAAWVEEVMPPDVRCLYVVMLSVSPNHQGRGVGSSLLQWGLDYCHEHDVFAWVHSSEPAHGVYAKMGFETVRSLAINLDEYAPCSPPNEGPDARWGHYAVRYMKYMPRKGQSA</sequence>
<dbReference type="InterPro" id="IPR052523">
    <property type="entry name" value="Trichothecene_AcTrans"/>
</dbReference>
<accession>A0AA39GBN8</accession>
<dbReference type="InterPro" id="IPR016181">
    <property type="entry name" value="Acyl_CoA_acyltransferase"/>
</dbReference>
<evidence type="ECO:0000313" key="2">
    <source>
        <dbReference type="EMBL" id="KAK0384353.1"/>
    </source>
</evidence>
<dbReference type="AlphaFoldDB" id="A0AA39GBN8"/>
<dbReference type="EMBL" id="JAPDFR010000008">
    <property type="protein sequence ID" value="KAK0384353.1"/>
    <property type="molecule type" value="Genomic_DNA"/>
</dbReference>
<name>A0AA39GBN8_SARSR</name>
<dbReference type="Gene3D" id="3.40.630.30">
    <property type="match status" value="1"/>
</dbReference>
<gene>
    <name evidence="2" type="ORF">NLU13_8440</name>
</gene>
<reference evidence="2" key="1">
    <citation type="submission" date="2022-10" db="EMBL/GenBank/DDBJ databases">
        <title>Determination and structural analysis of whole genome sequence of Sarocladium strictum F4-1.</title>
        <authorList>
            <person name="Hu L."/>
            <person name="Jiang Y."/>
        </authorList>
    </citation>
    <scope>NUCLEOTIDE SEQUENCE</scope>
    <source>
        <strain evidence="2">F4-1</strain>
    </source>
</reference>
<evidence type="ECO:0000313" key="3">
    <source>
        <dbReference type="Proteomes" id="UP001175261"/>
    </source>
</evidence>
<dbReference type="SUPFAM" id="SSF55729">
    <property type="entry name" value="Acyl-CoA N-acyltransferases (Nat)"/>
    <property type="match status" value="1"/>
</dbReference>
<dbReference type="InterPro" id="IPR000182">
    <property type="entry name" value="GNAT_dom"/>
</dbReference>
<proteinExistence type="predicted"/>
<keyword evidence="3" id="KW-1185">Reference proteome</keyword>
<organism evidence="2 3">
    <name type="scientific">Sarocladium strictum</name>
    <name type="common">Black bundle disease fungus</name>
    <name type="synonym">Acremonium strictum</name>
    <dbReference type="NCBI Taxonomy" id="5046"/>
    <lineage>
        <taxon>Eukaryota</taxon>
        <taxon>Fungi</taxon>
        <taxon>Dikarya</taxon>
        <taxon>Ascomycota</taxon>
        <taxon>Pezizomycotina</taxon>
        <taxon>Sordariomycetes</taxon>
        <taxon>Hypocreomycetidae</taxon>
        <taxon>Hypocreales</taxon>
        <taxon>Sarocladiaceae</taxon>
        <taxon>Sarocladium</taxon>
    </lineage>
</organism>
<dbReference type="PANTHER" id="PTHR42791">
    <property type="entry name" value="GNAT FAMILY ACETYLTRANSFERASE"/>
    <property type="match status" value="1"/>
</dbReference>
<comment type="caution">
    <text evidence="2">The sequence shown here is derived from an EMBL/GenBank/DDBJ whole genome shotgun (WGS) entry which is preliminary data.</text>
</comment>
<protein>
    <recommendedName>
        <fullName evidence="1">N-acetyltransferase domain-containing protein</fullName>
    </recommendedName>
</protein>
<dbReference type="PANTHER" id="PTHR42791:SF1">
    <property type="entry name" value="N-ACETYLTRANSFERASE DOMAIN-CONTAINING PROTEIN"/>
    <property type="match status" value="1"/>
</dbReference>
<evidence type="ECO:0000259" key="1">
    <source>
        <dbReference type="PROSITE" id="PS51186"/>
    </source>
</evidence>
<dbReference type="GO" id="GO:0016747">
    <property type="term" value="F:acyltransferase activity, transferring groups other than amino-acyl groups"/>
    <property type="evidence" value="ECO:0007669"/>
    <property type="project" value="InterPro"/>
</dbReference>
<dbReference type="CDD" id="cd04301">
    <property type="entry name" value="NAT_SF"/>
    <property type="match status" value="1"/>
</dbReference>
<dbReference type="Proteomes" id="UP001175261">
    <property type="component" value="Unassembled WGS sequence"/>
</dbReference>
<dbReference type="Pfam" id="PF00583">
    <property type="entry name" value="Acetyltransf_1"/>
    <property type="match status" value="1"/>
</dbReference>